<comment type="similarity">
    <text evidence="2 7">Belongs to the SRP14 family.</text>
</comment>
<comment type="subcellular location">
    <subcellularLocation>
        <location evidence="1 7">Cytoplasm</location>
    </subcellularLocation>
</comment>
<comment type="subunit">
    <text evidence="7">Component of a fungal signal recognition particle (SRP) complex that consists of a 7SL RNA molecule (scR1) and at least six protein subunits: SRP72, SRP68, SRP54, SEC65, SRP21 and SRP14.</text>
</comment>
<accession>A0A1Y2FHB3</accession>
<keyword evidence="9" id="KW-1185">Reference proteome</keyword>
<sequence>MGLLSNDQFLTQLNNQFEKTKENGTVYVSMKRYKWDHKELRKKNADPSLVAEDEKFQCLFRAVQNKNKISTLVKEENAEKFIDAYSNLLALHLDSLKKKKKGGIKKKTNKAK</sequence>
<dbReference type="OrthoDB" id="19209at2759"/>
<dbReference type="Gene3D" id="3.30.720.10">
    <property type="entry name" value="Signal recognition particle alu RNA binding heterodimer, srp9/1"/>
    <property type="match status" value="1"/>
</dbReference>
<dbReference type="InterPro" id="IPR003210">
    <property type="entry name" value="Signal_recog_particle_SRP14"/>
</dbReference>
<evidence type="ECO:0000256" key="2">
    <source>
        <dbReference type="ARBA" id="ARBA00010349"/>
    </source>
</evidence>
<reference evidence="8 9" key="1">
    <citation type="submission" date="2016-08" db="EMBL/GenBank/DDBJ databases">
        <title>A Parts List for Fungal Cellulosomes Revealed by Comparative Genomics.</title>
        <authorList>
            <consortium name="DOE Joint Genome Institute"/>
            <person name="Haitjema C.H."/>
            <person name="Gilmore S.P."/>
            <person name="Henske J.K."/>
            <person name="Solomon K.V."/>
            <person name="De Groot R."/>
            <person name="Kuo A."/>
            <person name="Mondo S.J."/>
            <person name="Salamov A.A."/>
            <person name="Labutti K."/>
            <person name="Zhao Z."/>
            <person name="Chiniquy J."/>
            <person name="Barry K."/>
            <person name="Brewer H.M."/>
            <person name="Purvine S.O."/>
            <person name="Wright A.T."/>
            <person name="Boxma B."/>
            <person name="Van Alen T."/>
            <person name="Hackstein J.H."/>
            <person name="Baker S.E."/>
            <person name="Grigoriev I.V."/>
            <person name="O'Malley M.A."/>
        </authorList>
    </citation>
    <scope>NUCLEOTIDE SEQUENCE [LARGE SCALE GENOMIC DNA]</scope>
    <source>
        <strain evidence="8 9">G1</strain>
    </source>
</reference>
<dbReference type="SUPFAM" id="SSF54762">
    <property type="entry name" value="Signal recognition particle alu RNA binding heterodimer, SRP9/14"/>
    <property type="match status" value="1"/>
</dbReference>
<dbReference type="EMBL" id="MCOG01000007">
    <property type="protein sequence ID" value="ORY83348.1"/>
    <property type="molecule type" value="Genomic_DNA"/>
</dbReference>
<evidence type="ECO:0000313" key="9">
    <source>
        <dbReference type="Proteomes" id="UP000193920"/>
    </source>
</evidence>
<organism evidence="8 9">
    <name type="scientific">Neocallimastix californiae</name>
    <dbReference type="NCBI Taxonomy" id="1754190"/>
    <lineage>
        <taxon>Eukaryota</taxon>
        <taxon>Fungi</taxon>
        <taxon>Fungi incertae sedis</taxon>
        <taxon>Chytridiomycota</taxon>
        <taxon>Chytridiomycota incertae sedis</taxon>
        <taxon>Neocallimastigomycetes</taxon>
        <taxon>Neocallimastigales</taxon>
        <taxon>Neocallimastigaceae</taxon>
        <taxon>Neocallimastix</taxon>
    </lineage>
</organism>
<dbReference type="InterPro" id="IPR009018">
    <property type="entry name" value="Signal_recog_particle_SRP9/14"/>
</dbReference>
<name>A0A1Y2FHB3_9FUNG</name>
<keyword evidence="3 7" id="KW-0963">Cytoplasm</keyword>
<evidence type="ECO:0000256" key="3">
    <source>
        <dbReference type="ARBA" id="ARBA00022490"/>
    </source>
</evidence>
<protein>
    <recommendedName>
        <fullName evidence="7">Signal recognition particle subunit SRP14</fullName>
    </recommendedName>
    <alternativeName>
        <fullName evidence="7">Signal recognition particle 14 kDa protein</fullName>
    </alternativeName>
</protein>
<dbReference type="GO" id="GO:0008312">
    <property type="term" value="F:7S RNA binding"/>
    <property type="evidence" value="ECO:0007669"/>
    <property type="project" value="UniProtKB-UniRule"/>
</dbReference>
<evidence type="ECO:0000256" key="6">
    <source>
        <dbReference type="ARBA" id="ARBA00023274"/>
    </source>
</evidence>
<dbReference type="AlphaFoldDB" id="A0A1Y2FHB3"/>
<dbReference type="GO" id="GO:0005786">
    <property type="term" value="C:signal recognition particle, endoplasmic reticulum targeting"/>
    <property type="evidence" value="ECO:0007669"/>
    <property type="project" value="UniProtKB-UniRule"/>
</dbReference>
<dbReference type="GO" id="GO:0006614">
    <property type="term" value="P:SRP-dependent cotranslational protein targeting to membrane"/>
    <property type="evidence" value="ECO:0007669"/>
    <property type="project" value="UniProtKB-UniRule"/>
</dbReference>
<dbReference type="PANTHER" id="PTHR12013">
    <property type="entry name" value="SIGNAL RECOGNITION PARTICLE 14 KD PROTEIN"/>
    <property type="match status" value="1"/>
</dbReference>
<comment type="function">
    <text evidence="7">Component of the signal recognition particle (SRP) complex, a ribonucleoprotein complex that mediates the cotranslational targeting of secretory and membrane proteins to the endoplasmic reticulum (ER).</text>
</comment>
<evidence type="ECO:0000256" key="5">
    <source>
        <dbReference type="ARBA" id="ARBA00023135"/>
    </source>
</evidence>
<dbReference type="GO" id="GO:0030942">
    <property type="term" value="F:endoplasmic reticulum signal peptide binding"/>
    <property type="evidence" value="ECO:0007669"/>
    <property type="project" value="UniProtKB-UniRule"/>
</dbReference>
<keyword evidence="4 7" id="KW-0694">RNA-binding</keyword>
<dbReference type="Pfam" id="PF02290">
    <property type="entry name" value="SRP14"/>
    <property type="match status" value="1"/>
</dbReference>
<keyword evidence="5 7" id="KW-0733">Signal recognition particle</keyword>
<proteinExistence type="inferred from homology"/>
<evidence type="ECO:0000313" key="8">
    <source>
        <dbReference type="EMBL" id="ORY83348.1"/>
    </source>
</evidence>
<comment type="caution">
    <text evidence="8">The sequence shown here is derived from an EMBL/GenBank/DDBJ whole genome shotgun (WGS) entry which is preliminary data.</text>
</comment>
<evidence type="ECO:0000256" key="7">
    <source>
        <dbReference type="RuleBase" id="RU368100"/>
    </source>
</evidence>
<evidence type="ECO:0000256" key="1">
    <source>
        <dbReference type="ARBA" id="ARBA00004496"/>
    </source>
</evidence>
<keyword evidence="6 7" id="KW-0687">Ribonucleoprotein</keyword>
<gene>
    <name evidence="8" type="ORF">LY90DRAFT_663785</name>
</gene>
<evidence type="ECO:0000256" key="4">
    <source>
        <dbReference type="ARBA" id="ARBA00022884"/>
    </source>
</evidence>
<dbReference type="Proteomes" id="UP000193920">
    <property type="component" value="Unassembled WGS sequence"/>
</dbReference>
<dbReference type="STRING" id="1754190.A0A1Y2FHB3"/>